<dbReference type="AlphaFoldDB" id="C5C2X1"/>
<keyword evidence="5 7" id="KW-1133">Transmembrane helix</keyword>
<organism evidence="10 11">
    <name type="scientific">Beutenbergia cavernae (strain ATCC BAA-8 / DSM 12333 / CCUG 43141 / JCM 11478 / NBRC 16432 / NCIMB 13614 / HKI 0122)</name>
    <dbReference type="NCBI Taxonomy" id="471853"/>
    <lineage>
        <taxon>Bacteria</taxon>
        <taxon>Bacillati</taxon>
        <taxon>Actinomycetota</taxon>
        <taxon>Actinomycetes</taxon>
        <taxon>Micrococcales</taxon>
        <taxon>Beutenbergiaceae</taxon>
        <taxon>Beutenbergia</taxon>
    </lineage>
</organism>
<feature type="compositionally biased region" description="Low complexity" evidence="8">
    <location>
        <begin position="342"/>
        <end position="353"/>
    </location>
</feature>
<feature type="region of interest" description="Disordered" evidence="8">
    <location>
        <begin position="331"/>
        <end position="353"/>
    </location>
</feature>
<evidence type="ECO:0000256" key="1">
    <source>
        <dbReference type="ARBA" id="ARBA00004651"/>
    </source>
</evidence>
<dbReference type="STRING" id="471853.Bcav_3573"/>
<feature type="transmembrane region" description="Helical" evidence="7">
    <location>
        <begin position="250"/>
        <end position="269"/>
    </location>
</feature>
<feature type="transmembrane region" description="Helical" evidence="7">
    <location>
        <begin position="47"/>
        <end position="69"/>
    </location>
</feature>
<dbReference type="eggNOG" id="COG1175">
    <property type="taxonomic scope" value="Bacteria"/>
</dbReference>
<dbReference type="CDD" id="cd06261">
    <property type="entry name" value="TM_PBP2"/>
    <property type="match status" value="1"/>
</dbReference>
<dbReference type="PANTHER" id="PTHR30193:SF37">
    <property type="entry name" value="INNER MEMBRANE ABC TRANSPORTER PERMEASE PROTEIN YCJO"/>
    <property type="match status" value="1"/>
</dbReference>
<dbReference type="RefSeq" id="WP_015884052.1">
    <property type="nucleotide sequence ID" value="NC_012669.1"/>
</dbReference>
<dbReference type="PANTHER" id="PTHR30193">
    <property type="entry name" value="ABC TRANSPORTER PERMEASE PROTEIN"/>
    <property type="match status" value="1"/>
</dbReference>
<keyword evidence="2 7" id="KW-0813">Transport</keyword>
<feature type="transmembrane region" description="Helical" evidence="7">
    <location>
        <begin position="148"/>
        <end position="168"/>
    </location>
</feature>
<dbReference type="HOGENOM" id="CLU_016047_0_2_11"/>
<gene>
    <name evidence="10" type="ordered locus">Bcav_3573</name>
</gene>
<feature type="region of interest" description="Disordered" evidence="8">
    <location>
        <begin position="1"/>
        <end position="30"/>
    </location>
</feature>
<comment type="subcellular location">
    <subcellularLocation>
        <location evidence="1 7">Cell membrane</location>
        <topology evidence="1 7">Multi-pass membrane protein</topology>
    </subcellularLocation>
</comment>
<feature type="transmembrane region" description="Helical" evidence="7">
    <location>
        <begin position="196"/>
        <end position="219"/>
    </location>
</feature>
<evidence type="ECO:0000256" key="3">
    <source>
        <dbReference type="ARBA" id="ARBA00022475"/>
    </source>
</evidence>
<dbReference type="KEGG" id="bcv:Bcav_3573"/>
<dbReference type="PROSITE" id="PS50928">
    <property type="entry name" value="ABC_TM1"/>
    <property type="match status" value="1"/>
</dbReference>
<evidence type="ECO:0000256" key="6">
    <source>
        <dbReference type="ARBA" id="ARBA00023136"/>
    </source>
</evidence>
<dbReference type="Pfam" id="PF00528">
    <property type="entry name" value="BPD_transp_1"/>
    <property type="match status" value="1"/>
</dbReference>
<keyword evidence="3" id="KW-1003">Cell membrane</keyword>
<dbReference type="GO" id="GO:0005886">
    <property type="term" value="C:plasma membrane"/>
    <property type="evidence" value="ECO:0007669"/>
    <property type="project" value="UniProtKB-SubCell"/>
</dbReference>
<keyword evidence="4 7" id="KW-0812">Transmembrane</keyword>
<feature type="transmembrane region" description="Helical" evidence="7">
    <location>
        <begin position="114"/>
        <end position="136"/>
    </location>
</feature>
<evidence type="ECO:0000256" key="4">
    <source>
        <dbReference type="ARBA" id="ARBA00022692"/>
    </source>
</evidence>
<proteinExistence type="inferred from homology"/>
<dbReference type="GO" id="GO:0055085">
    <property type="term" value="P:transmembrane transport"/>
    <property type="evidence" value="ECO:0007669"/>
    <property type="project" value="InterPro"/>
</dbReference>
<keyword evidence="11" id="KW-1185">Reference proteome</keyword>
<evidence type="ECO:0000256" key="7">
    <source>
        <dbReference type="RuleBase" id="RU363032"/>
    </source>
</evidence>
<dbReference type="Proteomes" id="UP000007962">
    <property type="component" value="Chromosome"/>
</dbReference>
<evidence type="ECO:0000313" key="10">
    <source>
        <dbReference type="EMBL" id="ACQ81815.1"/>
    </source>
</evidence>
<accession>C5C2X1</accession>
<dbReference type="SUPFAM" id="SSF161098">
    <property type="entry name" value="MetI-like"/>
    <property type="match status" value="1"/>
</dbReference>
<reference evidence="10 11" key="1">
    <citation type="journal article" date="2009" name="Stand. Genomic Sci.">
        <title>Complete genome sequence of Beutenbergia cavernae type strain (HKI 0122).</title>
        <authorList>
            <person name="Land M."/>
            <person name="Pukall R."/>
            <person name="Abt B."/>
            <person name="Goker M."/>
            <person name="Rohde M."/>
            <person name="Glavina Del Rio T."/>
            <person name="Tice H."/>
            <person name="Copeland A."/>
            <person name="Cheng J.F."/>
            <person name="Lucas S."/>
            <person name="Chen F."/>
            <person name="Nolan M."/>
            <person name="Bruce D."/>
            <person name="Goodwin L."/>
            <person name="Pitluck S."/>
            <person name="Ivanova N."/>
            <person name="Mavromatis K."/>
            <person name="Ovchinnikova G."/>
            <person name="Pati A."/>
            <person name="Chen A."/>
            <person name="Palaniappan K."/>
            <person name="Hauser L."/>
            <person name="Chang Y.J."/>
            <person name="Jefferies C.C."/>
            <person name="Saunders E."/>
            <person name="Brettin T."/>
            <person name="Detter J.C."/>
            <person name="Han C."/>
            <person name="Chain P."/>
            <person name="Bristow J."/>
            <person name="Eisen J.A."/>
            <person name="Markowitz V."/>
            <person name="Hugenholtz P."/>
            <person name="Kyrpides N.C."/>
            <person name="Klenk H.P."/>
            <person name="Lapidus A."/>
        </authorList>
    </citation>
    <scope>NUCLEOTIDE SEQUENCE [LARGE SCALE GENOMIC DNA]</scope>
    <source>
        <strain evidence="11">ATCC BAA-8 / DSM 12333 / NBRC 16432</strain>
    </source>
</reference>
<dbReference type="InterPro" id="IPR035906">
    <property type="entry name" value="MetI-like_sf"/>
</dbReference>
<dbReference type="EMBL" id="CP001618">
    <property type="protein sequence ID" value="ACQ81815.1"/>
    <property type="molecule type" value="Genomic_DNA"/>
</dbReference>
<sequence>MSSRTEAGPGAAAPGPGPSPETSPRIGPGRDIAVRAHSPLYRRRTRIAWGFAIPFMVLFLAFTLGPVLMSLGMSVTDIRSADLRNPFDVNFVGLDNFAAVFADEIFRKAALNTAYFVLVGIPLTIALSLAIAVLLNIGITRLKAFFRIGYYMPVVTSIVAVAVVWRFLLQPDNGLINEVLGWFGIDGPNWLASTTWAMPALIAMATWRSIGTLIIIFLAGLQAVDPAQHEAAALDGAGGWQRFRFVTLPAVRPTLLFAAVITGIGYLQFFEEPFVMTQGGPLNSTISVAYYIYNQFGFGNYGFAAAMSYVLFVAIIILTLVQFRALGDRDETKRRRRRKPARAVVPATPGGTR</sequence>
<keyword evidence="6 7" id="KW-0472">Membrane</keyword>
<dbReference type="Gene3D" id="1.10.3720.10">
    <property type="entry name" value="MetI-like"/>
    <property type="match status" value="1"/>
</dbReference>
<comment type="similarity">
    <text evidence="7">Belongs to the binding-protein-dependent transport system permease family.</text>
</comment>
<feature type="transmembrane region" description="Helical" evidence="7">
    <location>
        <begin position="301"/>
        <end position="327"/>
    </location>
</feature>
<evidence type="ECO:0000313" key="11">
    <source>
        <dbReference type="Proteomes" id="UP000007962"/>
    </source>
</evidence>
<name>C5C2X1_BEUC1</name>
<protein>
    <submittedName>
        <fullName evidence="10">Binding-protein-dependent transport systems inner membrane component</fullName>
    </submittedName>
</protein>
<evidence type="ECO:0000259" key="9">
    <source>
        <dbReference type="PROSITE" id="PS50928"/>
    </source>
</evidence>
<evidence type="ECO:0000256" key="2">
    <source>
        <dbReference type="ARBA" id="ARBA00022448"/>
    </source>
</evidence>
<evidence type="ECO:0000256" key="5">
    <source>
        <dbReference type="ARBA" id="ARBA00022989"/>
    </source>
</evidence>
<dbReference type="InterPro" id="IPR000515">
    <property type="entry name" value="MetI-like"/>
</dbReference>
<dbReference type="InterPro" id="IPR051393">
    <property type="entry name" value="ABC_transporter_permease"/>
</dbReference>
<evidence type="ECO:0000256" key="8">
    <source>
        <dbReference type="SAM" id="MobiDB-lite"/>
    </source>
</evidence>
<feature type="domain" description="ABC transmembrane type-1" evidence="9">
    <location>
        <begin position="110"/>
        <end position="322"/>
    </location>
</feature>